<dbReference type="Pfam" id="PF13177">
    <property type="entry name" value="DNA_pol3_delta2"/>
    <property type="match status" value="1"/>
</dbReference>
<dbReference type="AlphaFoldDB" id="A0A6J4PTJ3"/>
<dbReference type="PANTHER" id="PTHR11669">
    <property type="entry name" value="REPLICATION FACTOR C / DNA POLYMERASE III GAMMA-TAU SUBUNIT"/>
    <property type="match status" value="1"/>
</dbReference>
<reference evidence="1" key="1">
    <citation type="submission" date="2020-02" db="EMBL/GenBank/DDBJ databases">
        <authorList>
            <person name="Meier V. D."/>
        </authorList>
    </citation>
    <scope>NUCLEOTIDE SEQUENCE</scope>
    <source>
        <strain evidence="1">AVDCRST_MAG64</strain>
    </source>
</reference>
<dbReference type="GO" id="GO:0003887">
    <property type="term" value="F:DNA-directed DNA polymerase activity"/>
    <property type="evidence" value="ECO:0007669"/>
    <property type="project" value="UniProtKB-EC"/>
</dbReference>
<evidence type="ECO:0000313" key="1">
    <source>
        <dbReference type="EMBL" id="CAA9419212.1"/>
    </source>
</evidence>
<protein>
    <submittedName>
        <fullName evidence="1">DNA polymerase III delta prime subunit</fullName>
        <ecNumber evidence="1">2.7.7.7</ecNumber>
    </submittedName>
</protein>
<name>A0A6J4PTJ3_9BACT</name>
<dbReference type="SUPFAM" id="SSF52540">
    <property type="entry name" value="P-loop containing nucleoside triphosphate hydrolases"/>
    <property type="match status" value="1"/>
</dbReference>
<dbReference type="InterPro" id="IPR027417">
    <property type="entry name" value="P-loop_NTPase"/>
</dbReference>
<sequence length="343" mass="36379">MLTLDDIFDQPAAIASIRRAYASGRLPHGLVFAGPAGVGKATTARALAGLFLCERPAGDAPCGACAGCRAMAAEPPAHPDYHVVTRDLIRYHDKTGKSKGVELSINVIRPELVEPAGRKAVMGRGKVFVVEQAELMNPAAQNALLKTLEEPAGRTLIVLLTDQIDLLLSTIRSRSQVVRFGSLPEATVVRELHARGVDPAVAARAARFTRGSLGVALRWVEDDVVDPAGELAAQVDALFAGTPPDDLPGWFKRAAEAYAGKQMERDPLGSKDAATREGLALYLNVAAEHVRRLLPGLTDAAALERACAAIDALARAESYLDGNVNASLVFQQLAVTLEREAVA</sequence>
<gene>
    <name evidence="1" type="ORF">AVDCRST_MAG64-2759</name>
</gene>
<dbReference type="GO" id="GO:0006261">
    <property type="term" value="P:DNA-templated DNA replication"/>
    <property type="evidence" value="ECO:0007669"/>
    <property type="project" value="TreeGrafter"/>
</dbReference>
<accession>A0A6J4PTJ3</accession>
<dbReference type="EC" id="2.7.7.7" evidence="1"/>
<dbReference type="InterPro" id="IPR050238">
    <property type="entry name" value="DNA_Rep/Repair_Clamp_Loader"/>
</dbReference>
<dbReference type="Gene3D" id="3.40.50.300">
    <property type="entry name" value="P-loop containing nucleotide triphosphate hydrolases"/>
    <property type="match status" value="1"/>
</dbReference>
<organism evidence="1">
    <name type="scientific">uncultured Phycisphaerae bacterium</name>
    <dbReference type="NCBI Taxonomy" id="904963"/>
    <lineage>
        <taxon>Bacteria</taxon>
        <taxon>Pseudomonadati</taxon>
        <taxon>Planctomycetota</taxon>
        <taxon>Phycisphaerae</taxon>
        <taxon>environmental samples</taxon>
    </lineage>
</organism>
<keyword evidence="1" id="KW-0548">Nucleotidyltransferase</keyword>
<dbReference type="PANTHER" id="PTHR11669:SF8">
    <property type="entry name" value="DNA POLYMERASE III SUBUNIT DELTA"/>
    <property type="match status" value="1"/>
</dbReference>
<dbReference type="EMBL" id="CADCUQ010000625">
    <property type="protein sequence ID" value="CAA9419212.1"/>
    <property type="molecule type" value="Genomic_DNA"/>
</dbReference>
<proteinExistence type="predicted"/>
<keyword evidence="1" id="KW-0808">Transferase</keyword>